<accession>A0A5R9GD48</accession>
<dbReference type="PANTHER" id="PTHR45947:SF3">
    <property type="entry name" value="SULFOQUINOVOSYL TRANSFERASE SQD2"/>
    <property type="match status" value="1"/>
</dbReference>
<sequence length="376" mass="43201">MKVAIVHDYLTQYGGAERVLECFMDLFPDAPVYTLICDKTKIPARLQNADVRTSFLQKIPGARHHYKKMLSLLPLAIENLDLGNYDLILSTSSAFAKGIITNPNQLHICYCHTPMRYVWDLYHDYLKEIGTNPIYRYVLPFVLHRLRLWDQLSSTRVDHYIANSNNVANRIQKYYRRASEVIHPPVNFSQFTISDKQEDYYLIVSRLLPYKRVDIVIESMNLSRQPLIIIGDGYDRQRLEKLAGPTVTFLGARSDEEIADYYSRCKAFIMPGNEDFGITPLEAQASGRPVIAFGKGGALETVKEGVTGTFFSEQTASSLSQAVEKLDTMSFDPVEIRRHAESFADYRFKQKIHEYVRGHYEAFIKGESYEFTSKRS</sequence>
<dbReference type="SUPFAM" id="SSF53756">
    <property type="entry name" value="UDP-Glycosyltransferase/glycogen phosphorylase"/>
    <property type="match status" value="1"/>
</dbReference>
<feature type="domain" description="Glycosyltransferase subfamily 4-like N-terminal" evidence="2">
    <location>
        <begin position="14"/>
        <end position="188"/>
    </location>
</feature>
<comment type="caution">
    <text evidence="3">The sequence shown here is derived from an EMBL/GenBank/DDBJ whole genome shotgun (WGS) entry which is preliminary data.</text>
</comment>
<evidence type="ECO:0000313" key="4">
    <source>
        <dbReference type="Proteomes" id="UP000309676"/>
    </source>
</evidence>
<gene>
    <name evidence="3" type="ORF">FE782_11560</name>
</gene>
<keyword evidence="4" id="KW-1185">Reference proteome</keyword>
<feature type="domain" description="Glycosyl transferase family 1" evidence="1">
    <location>
        <begin position="193"/>
        <end position="326"/>
    </location>
</feature>
<keyword evidence="3" id="KW-0808">Transferase</keyword>
<dbReference type="AlphaFoldDB" id="A0A5R9GD48"/>
<proteinExistence type="predicted"/>
<evidence type="ECO:0000313" key="3">
    <source>
        <dbReference type="EMBL" id="TLS52010.1"/>
    </source>
</evidence>
<name>A0A5R9GD48_9BACL</name>
<dbReference type="InterPro" id="IPR001296">
    <property type="entry name" value="Glyco_trans_1"/>
</dbReference>
<dbReference type="OrthoDB" id="9801609at2"/>
<dbReference type="Proteomes" id="UP000309676">
    <property type="component" value="Unassembled WGS sequence"/>
</dbReference>
<dbReference type="InterPro" id="IPR028098">
    <property type="entry name" value="Glyco_trans_4-like_N"/>
</dbReference>
<dbReference type="EMBL" id="VCIW01000006">
    <property type="protein sequence ID" value="TLS52010.1"/>
    <property type="molecule type" value="Genomic_DNA"/>
</dbReference>
<evidence type="ECO:0000259" key="2">
    <source>
        <dbReference type="Pfam" id="PF13439"/>
    </source>
</evidence>
<dbReference type="PANTHER" id="PTHR45947">
    <property type="entry name" value="SULFOQUINOVOSYL TRANSFERASE SQD2"/>
    <property type="match status" value="1"/>
</dbReference>
<organism evidence="3 4">
    <name type="scientific">Paenibacillus antri</name>
    <dbReference type="NCBI Taxonomy" id="2582848"/>
    <lineage>
        <taxon>Bacteria</taxon>
        <taxon>Bacillati</taxon>
        <taxon>Bacillota</taxon>
        <taxon>Bacilli</taxon>
        <taxon>Bacillales</taxon>
        <taxon>Paenibacillaceae</taxon>
        <taxon>Paenibacillus</taxon>
    </lineage>
</organism>
<dbReference type="InterPro" id="IPR050194">
    <property type="entry name" value="Glycosyltransferase_grp1"/>
</dbReference>
<dbReference type="RefSeq" id="WP_138194254.1">
    <property type="nucleotide sequence ID" value="NZ_VCIW01000006.1"/>
</dbReference>
<dbReference type="Pfam" id="PF00534">
    <property type="entry name" value="Glycos_transf_1"/>
    <property type="match status" value="1"/>
</dbReference>
<dbReference type="Pfam" id="PF13439">
    <property type="entry name" value="Glyco_transf_4"/>
    <property type="match status" value="1"/>
</dbReference>
<dbReference type="Gene3D" id="3.40.50.2000">
    <property type="entry name" value="Glycogen Phosphorylase B"/>
    <property type="match status" value="2"/>
</dbReference>
<dbReference type="GO" id="GO:0016757">
    <property type="term" value="F:glycosyltransferase activity"/>
    <property type="evidence" value="ECO:0007669"/>
    <property type="project" value="InterPro"/>
</dbReference>
<reference evidence="3 4" key="1">
    <citation type="submission" date="2019-05" db="EMBL/GenBank/DDBJ databases">
        <authorList>
            <person name="Narsing Rao M.P."/>
            <person name="Li W.J."/>
        </authorList>
    </citation>
    <scope>NUCLEOTIDE SEQUENCE [LARGE SCALE GENOMIC DNA]</scope>
    <source>
        <strain evidence="3 4">SYSU_K30003</strain>
    </source>
</reference>
<evidence type="ECO:0000259" key="1">
    <source>
        <dbReference type="Pfam" id="PF00534"/>
    </source>
</evidence>
<protein>
    <submittedName>
        <fullName evidence="3">Glycosyltransferase family 4 protein</fullName>
    </submittedName>
</protein>